<dbReference type="RefSeq" id="WP_038987446.1">
    <property type="nucleotide sequence ID" value="NZ_JWJO01000048.1"/>
</dbReference>
<dbReference type="PANTHER" id="PTHR12147">
    <property type="entry name" value="METALLOPEPTIDASE M28 FAMILY MEMBER"/>
    <property type="match status" value="1"/>
</dbReference>
<evidence type="ECO:0000313" key="3">
    <source>
        <dbReference type="EMBL" id="KZE78093.1"/>
    </source>
</evidence>
<dbReference type="Pfam" id="PF04389">
    <property type="entry name" value="Peptidase_M28"/>
    <property type="match status" value="1"/>
</dbReference>
<comment type="caution">
    <text evidence="3">The sequence shown here is derived from an EMBL/GenBank/DDBJ whole genome shotgun (WGS) entry which is preliminary data.</text>
</comment>
<accession>A0A163XLS9</accession>
<protein>
    <submittedName>
        <fullName evidence="3">Peptidase M28</fullName>
    </submittedName>
</protein>
<dbReference type="InterPro" id="IPR007484">
    <property type="entry name" value="Peptidase_M28"/>
</dbReference>
<feature type="chain" id="PRO_5007847580" evidence="1">
    <location>
        <begin position="24"/>
        <end position="340"/>
    </location>
</feature>
<dbReference type="Gene3D" id="3.40.630.10">
    <property type="entry name" value="Zn peptidases"/>
    <property type="match status" value="1"/>
</dbReference>
<evidence type="ECO:0000259" key="2">
    <source>
        <dbReference type="Pfam" id="PF04389"/>
    </source>
</evidence>
<dbReference type="PROSITE" id="PS51257">
    <property type="entry name" value="PROKAR_LIPOPROTEIN"/>
    <property type="match status" value="1"/>
</dbReference>
<dbReference type="Proteomes" id="UP000076630">
    <property type="component" value="Unassembled WGS sequence"/>
</dbReference>
<dbReference type="EMBL" id="LQNU01000066">
    <property type="protein sequence ID" value="KZE78093.1"/>
    <property type="molecule type" value="Genomic_DNA"/>
</dbReference>
<keyword evidence="1" id="KW-0732">Signal</keyword>
<keyword evidence="4" id="KW-1185">Reference proteome</keyword>
<feature type="signal peptide" evidence="1">
    <location>
        <begin position="1"/>
        <end position="23"/>
    </location>
</feature>
<proteinExistence type="predicted"/>
<dbReference type="PANTHER" id="PTHR12147:SF26">
    <property type="entry name" value="PEPTIDASE M28 DOMAIN-CONTAINING PROTEIN"/>
    <property type="match status" value="1"/>
</dbReference>
<dbReference type="GO" id="GO:0008235">
    <property type="term" value="F:metalloexopeptidase activity"/>
    <property type="evidence" value="ECO:0007669"/>
    <property type="project" value="InterPro"/>
</dbReference>
<evidence type="ECO:0000313" key="4">
    <source>
        <dbReference type="Proteomes" id="UP000076630"/>
    </source>
</evidence>
<dbReference type="PROSITE" id="PS00018">
    <property type="entry name" value="EF_HAND_1"/>
    <property type="match status" value="1"/>
</dbReference>
<dbReference type="CDD" id="cd05660">
    <property type="entry name" value="M28_like_PA"/>
    <property type="match status" value="1"/>
</dbReference>
<dbReference type="AlphaFoldDB" id="A0A163XLS9"/>
<reference evidence="3 4" key="1">
    <citation type="submission" date="2016-01" db="EMBL/GenBank/DDBJ databases">
        <title>Whole genome sequencing of Myroides marinus L41.</title>
        <authorList>
            <person name="Hong K.W."/>
        </authorList>
    </citation>
    <scope>NUCLEOTIDE SEQUENCE [LARGE SCALE GENOMIC DNA]</scope>
    <source>
        <strain evidence="3 4">L41</strain>
    </source>
</reference>
<dbReference type="SUPFAM" id="SSF53187">
    <property type="entry name" value="Zn-dependent exopeptidases"/>
    <property type="match status" value="1"/>
</dbReference>
<feature type="domain" description="Peptidase M28" evidence="2">
    <location>
        <begin position="113"/>
        <end position="323"/>
    </location>
</feature>
<dbReference type="OrthoDB" id="9778250at2"/>
<name>A0A163XLS9_9FLAO</name>
<sequence>MNNYKIALSLLALSLSITSCKTAITQNNETPTQADYWKQISADSMAVNLKVLTSDEFEGRRTGEPGQKKATEYLVNFYKQRHIAHPKQTDSYLQPVPAAFMRKAMMRLKDSENVMAFIEGSEKPEEVLVISAHYDHMGILLDQIYYGADDNGSGTVAVMEIARVFKSLEQQGIRPKRSVLFLHVTGEEFGLFGSEYYVKNPIIPLKDIVANINIDMIGRKSDKYTKEGDYIYIVGADRLSKDLHQMSEQANAASVNLDLDYTYDALDHPEQIYYRSDHYSFAKKNIPAMFYFNGTHADYHMPTDTYDKIEFDLLKKRTQLAFATAWTILNADQRPQINKL</sequence>
<evidence type="ECO:0000256" key="1">
    <source>
        <dbReference type="SAM" id="SignalP"/>
    </source>
</evidence>
<dbReference type="GO" id="GO:0006508">
    <property type="term" value="P:proteolysis"/>
    <property type="evidence" value="ECO:0007669"/>
    <property type="project" value="InterPro"/>
</dbReference>
<dbReference type="InterPro" id="IPR045175">
    <property type="entry name" value="M28_fam"/>
</dbReference>
<dbReference type="InterPro" id="IPR018247">
    <property type="entry name" value="EF_Hand_1_Ca_BS"/>
</dbReference>
<gene>
    <name evidence="3" type="ORF">AV926_13715</name>
</gene>
<organism evidence="3 4">
    <name type="scientific">Myroides marinus</name>
    <dbReference type="NCBI Taxonomy" id="703342"/>
    <lineage>
        <taxon>Bacteria</taxon>
        <taxon>Pseudomonadati</taxon>
        <taxon>Bacteroidota</taxon>
        <taxon>Flavobacteriia</taxon>
        <taxon>Flavobacteriales</taxon>
        <taxon>Flavobacteriaceae</taxon>
        <taxon>Myroides</taxon>
    </lineage>
</organism>